<dbReference type="Proteomes" id="UP000011668">
    <property type="component" value="Unassembled WGS sequence"/>
</dbReference>
<evidence type="ECO:0000313" key="1">
    <source>
        <dbReference type="EMBL" id="ELU44189.1"/>
    </source>
</evidence>
<comment type="caution">
    <text evidence="1">The sequence shown here is derived from an EMBL/GenBank/DDBJ whole genome shotgun (WGS) entry which is preliminary data.</text>
</comment>
<dbReference type="HOGENOM" id="CLU_3126050_0_0_1"/>
<evidence type="ECO:0000313" key="2">
    <source>
        <dbReference type="Proteomes" id="UP000011668"/>
    </source>
</evidence>
<proteinExistence type="predicted"/>
<protein>
    <submittedName>
        <fullName evidence="1">Uncharacterized protein</fullName>
    </submittedName>
</protein>
<sequence length="50" mass="5778">MFPCLFINIYALSQSYSIAIVCLKEPETRNRLPSRILNYLAIQGPIPVYF</sequence>
<organism evidence="1 2">
    <name type="scientific">Thanatephorus cucumeris (strain AG1-IA)</name>
    <name type="common">Rice sheath blight fungus</name>
    <name type="synonym">Rhizoctonia solani</name>
    <dbReference type="NCBI Taxonomy" id="983506"/>
    <lineage>
        <taxon>Eukaryota</taxon>
        <taxon>Fungi</taxon>
        <taxon>Dikarya</taxon>
        <taxon>Basidiomycota</taxon>
        <taxon>Agaricomycotina</taxon>
        <taxon>Agaricomycetes</taxon>
        <taxon>Cantharellales</taxon>
        <taxon>Ceratobasidiaceae</taxon>
        <taxon>Rhizoctonia</taxon>
        <taxon>Rhizoctonia solani AG-1</taxon>
    </lineage>
</organism>
<dbReference type="AlphaFoldDB" id="L8X6C2"/>
<reference evidence="1 2" key="1">
    <citation type="journal article" date="2013" name="Nat. Commun.">
        <title>The evolution and pathogenic mechanisms of the rice sheath blight pathogen.</title>
        <authorList>
            <person name="Zheng A."/>
            <person name="Lin R."/>
            <person name="Xu L."/>
            <person name="Qin P."/>
            <person name="Tang C."/>
            <person name="Ai P."/>
            <person name="Zhang D."/>
            <person name="Liu Y."/>
            <person name="Sun Z."/>
            <person name="Feng H."/>
            <person name="Wang Y."/>
            <person name="Chen Y."/>
            <person name="Liang X."/>
            <person name="Fu R."/>
            <person name="Li Q."/>
            <person name="Zhang J."/>
            <person name="Yu X."/>
            <person name="Xie Z."/>
            <person name="Ding L."/>
            <person name="Guan P."/>
            <person name="Tang J."/>
            <person name="Liang Y."/>
            <person name="Wang S."/>
            <person name="Deng Q."/>
            <person name="Li S."/>
            <person name="Zhu J."/>
            <person name="Wang L."/>
            <person name="Liu H."/>
            <person name="Li P."/>
        </authorList>
    </citation>
    <scope>NUCLEOTIDE SEQUENCE [LARGE SCALE GENOMIC DNA]</scope>
    <source>
        <strain evidence="2">AG-1 IA</strain>
    </source>
</reference>
<keyword evidence="2" id="KW-1185">Reference proteome</keyword>
<name>L8X6C2_THACA</name>
<accession>L8X6C2</accession>
<gene>
    <name evidence="1" type="ORF">AG1IA_01776</name>
</gene>
<dbReference type="EMBL" id="AFRT01000385">
    <property type="protein sequence ID" value="ELU44189.1"/>
    <property type="molecule type" value="Genomic_DNA"/>
</dbReference>